<evidence type="ECO:0000313" key="2">
    <source>
        <dbReference type="EMBL" id="PKM91398.1"/>
    </source>
</evidence>
<dbReference type="Pfam" id="PF13196">
    <property type="entry name" value="DUF4012"/>
    <property type="match status" value="1"/>
</dbReference>
<keyword evidence="1" id="KW-1133">Transmembrane helix</keyword>
<organism evidence="2 3">
    <name type="scientific">Candidatus Falkowbacteria bacterium HGW-Falkowbacteria-1</name>
    <dbReference type="NCBI Taxonomy" id="2013768"/>
    <lineage>
        <taxon>Bacteria</taxon>
        <taxon>Candidatus Falkowiibacteriota</taxon>
    </lineage>
</organism>
<name>A0A2N2E9P2_9BACT</name>
<proteinExistence type="predicted"/>
<feature type="transmembrane region" description="Helical" evidence="1">
    <location>
        <begin position="26"/>
        <end position="46"/>
    </location>
</feature>
<keyword evidence="1" id="KW-0812">Transmembrane</keyword>
<evidence type="ECO:0000256" key="1">
    <source>
        <dbReference type="SAM" id="Phobius"/>
    </source>
</evidence>
<gene>
    <name evidence="2" type="ORF">CVU82_02260</name>
</gene>
<evidence type="ECO:0000313" key="3">
    <source>
        <dbReference type="Proteomes" id="UP000233517"/>
    </source>
</evidence>
<comment type="caution">
    <text evidence="2">The sequence shown here is derived from an EMBL/GenBank/DDBJ whole genome shotgun (WGS) entry which is preliminary data.</text>
</comment>
<sequence>MNNFSERFEENFANNRRGYSMGIARVFLILIIFVASVLLISSLFLFSKVKKIYLGINSGQKNIEESLVLFKEGNFSGATLSAKKSNDDFSSVLTVVEELESFFITKKISFFSENIEDFKYLAKTAETLSRSAEKSFFIAQEVEDIVAGKKFDSFLEFDEHEKYRILKLLYENSPDINGIKANIDLSLLYLDKAKDNRFLNSYDDKINKLREYLVFSSDFLSNLSSFSAVIPALTGYPESSFYLIILQNNNELRPTGGFIGSYGIMEIKLGDIVRLETNDVYHLDMPASLNKSFSVAPPEPIKKYLGVDRWFLRDSNWSPDFPSSAKNIKWFYEQEMLAAGRSEELVDLSGVMAIIPRLITDLLYITGPIEVEGKQYDKDNFIEALQYEVEMAFREEGESEWNRKNIIGDIVKEIKVKLFNMPSDRWQELLGLFEQNIERKDFLVYLFDDYKRGVSSGFNWSGEIKDSDSDFLMVVDANLAAFKTDRVMEKKISYYLEEKGQVLNAKVSINYKNNGWFDWQTTRYRTYTRVYAPLSSKLLKSSGMSSDNSFVLTEDNISNPKTSFAGFVSIEPGQERVLSFEYELPKNVVQLLKDEKYYLLRLQKQPGNNISEFKAIFKFEKEIKSIEAQGLVEIKNGNEVHWTNNLDKDYDIKIFFN</sequence>
<reference evidence="2 3" key="1">
    <citation type="journal article" date="2017" name="ISME J.">
        <title>Potential for microbial H2 and metal transformations associated with novel bacteria and archaea in deep terrestrial subsurface sediments.</title>
        <authorList>
            <person name="Hernsdorf A.W."/>
            <person name="Amano Y."/>
            <person name="Miyakawa K."/>
            <person name="Ise K."/>
            <person name="Suzuki Y."/>
            <person name="Anantharaman K."/>
            <person name="Probst A."/>
            <person name="Burstein D."/>
            <person name="Thomas B.C."/>
            <person name="Banfield J.F."/>
        </authorList>
    </citation>
    <scope>NUCLEOTIDE SEQUENCE [LARGE SCALE GENOMIC DNA]</scope>
    <source>
        <strain evidence="2">HGW-Falkowbacteria-1</strain>
    </source>
</reference>
<evidence type="ECO:0008006" key="4">
    <source>
        <dbReference type="Google" id="ProtNLM"/>
    </source>
</evidence>
<dbReference type="EMBL" id="PHAI01000002">
    <property type="protein sequence ID" value="PKM91398.1"/>
    <property type="molecule type" value="Genomic_DNA"/>
</dbReference>
<dbReference type="AlphaFoldDB" id="A0A2N2E9P2"/>
<dbReference type="InterPro" id="IPR025101">
    <property type="entry name" value="DUF4012"/>
</dbReference>
<keyword evidence="1" id="KW-0472">Membrane</keyword>
<dbReference type="Proteomes" id="UP000233517">
    <property type="component" value="Unassembled WGS sequence"/>
</dbReference>
<accession>A0A2N2E9P2</accession>
<protein>
    <recommendedName>
        <fullName evidence="4">DUF4012 domain-containing protein</fullName>
    </recommendedName>
</protein>